<dbReference type="InterPro" id="IPR001296">
    <property type="entry name" value="Glyco_trans_1"/>
</dbReference>
<evidence type="ECO:0000259" key="15">
    <source>
        <dbReference type="Pfam" id="PF00534"/>
    </source>
</evidence>
<dbReference type="EMBL" id="AZBU02000008">
    <property type="protein sequence ID" value="TKR68209.1"/>
    <property type="molecule type" value="Genomic_DNA"/>
</dbReference>
<dbReference type="GO" id="GO:0004377">
    <property type="term" value="F:GDP-Man:Man(3)GlcNAc(2)-PP-Dol alpha-1,2-mannosyltransferase activity"/>
    <property type="evidence" value="ECO:0007669"/>
    <property type="project" value="UniProtKB-UniRule"/>
</dbReference>
<keyword evidence="18" id="KW-1185">Reference proteome</keyword>
<dbReference type="Pfam" id="PF15924">
    <property type="entry name" value="ALG11_N"/>
    <property type="match status" value="1"/>
</dbReference>
<dbReference type="UniPathway" id="UPA00378"/>
<evidence type="ECO:0000256" key="13">
    <source>
        <dbReference type="ARBA" id="ARBA00045128"/>
    </source>
</evidence>
<keyword evidence="10 14" id="KW-1133">Transmembrane helix</keyword>
<dbReference type="CDD" id="cd03806">
    <property type="entry name" value="GT4_ALG11-like"/>
    <property type="match status" value="1"/>
</dbReference>
<dbReference type="OrthoDB" id="2276068at2759"/>
<reference evidence="17 18" key="1">
    <citation type="journal article" date="2015" name="Genome Biol.">
        <title>Comparative genomics of Steinernema reveals deeply conserved gene regulatory networks.</title>
        <authorList>
            <person name="Dillman A.R."/>
            <person name="Macchietto M."/>
            <person name="Porter C.F."/>
            <person name="Rogers A."/>
            <person name="Williams B."/>
            <person name="Antoshechkin I."/>
            <person name="Lee M.M."/>
            <person name="Goodwin Z."/>
            <person name="Lu X."/>
            <person name="Lewis E.E."/>
            <person name="Goodrich-Blair H."/>
            <person name="Stock S.P."/>
            <person name="Adams B.J."/>
            <person name="Sternberg P.W."/>
            <person name="Mortazavi A."/>
        </authorList>
    </citation>
    <scope>NUCLEOTIDE SEQUENCE [LARGE SCALE GENOMIC DNA]</scope>
    <source>
        <strain evidence="17 18">ALL</strain>
    </source>
</reference>
<sequence length="467" mass="52478">MIEIVGLSIGLFIALIFLFFVCVRWKRDPNVVAFFHPYCNAGGGGERVLWCAINAMFAEYGSKNKKLRFVVYTGDDATPNEILAKAQRSFNLDTRRVEFVYLSCRTIVDAKWYPIFTMIFQAFGGLVLGIEALCKFTPGVFIDSMGYSFTLPLFAFAGSKVGCYVHYPTISCDMIGMVDSGKAAHNNARWIARSSFLTFFKALYYRMFAKLYGWSGSASTVVMVNGSWTMGHIKNLWTQTNPIVVFPPCNVEHFLKLSEDDDVLPERLLASEMECQILSVGQIRPEKNHRLQIDALALIKEKLSHMPAEKHIDVNLVVLGGCRHAEDQKRAEDLKAYASSLGLIEEQDIQWALNAPFNDLCNHLKASLIGFHSMWNEHFGIAVVEGMAIGNIMVAHDSGGPKLDIIQQEYGLLASTAEEYASQVLKILAMSPQERNEIRKRARAHAEEFSEANFELRWNAAVRPLMV</sequence>
<evidence type="ECO:0000256" key="11">
    <source>
        <dbReference type="ARBA" id="ARBA00023136"/>
    </source>
</evidence>
<dbReference type="InterPro" id="IPR031814">
    <property type="entry name" value="ALG11_N"/>
</dbReference>
<comment type="caution">
    <text evidence="17">The sequence shown here is derived from an EMBL/GenBank/DDBJ whole genome shotgun (WGS) entry which is preliminary data.</text>
</comment>
<gene>
    <name evidence="17" type="ORF">L596_024223</name>
</gene>
<keyword evidence="8 14" id="KW-0812">Transmembrane</keyword>
<proteinExistence type="inferred from homology"/>
<dbReference type="PANTHER" id="PTHR45919">
    <property type="entry name" value="GDP-MAN:MAN(3)GLCNAC(2)-PP-DOL ALPHA-1,2-MANNOSYLTRANSFERASE"/>
    <property type="match status" value="1"/>
</dbReference>
<dbReference type="GO" id="GO:0005789">
    <property type="term" value="C:endoplasmic reticulum membrane"/>
    <property type="evidence" value="ECO:0007669"/>
    <property type="project" value="UniProtKB-SubCell"/>
</dbReference>
<comment type="catalytic activity">
    <reaction evidence="12 14">
        <text>an alpha-D-Man-(1-&gt;3)-[alpha-D-Man-(1-&gt;6)]-beta-D-Man-(1-&gt;4)-beta-D-GlcNAc-(1-&gt;4)-alpha-D-GlcNAc-diphospho-di-trans,poly-cis-dolichol + 2 GDP-alpha-D-mannose = an alpha-D-Man-(1-&gt;2)-alpha-D-Man-(1-&gt;2)-alpha-D-Man-(1-&gt;3)-[alpha-D-Man-(1-&gt;6)]-beta-D-Man-(1-&gt;4)-beta-D-GlcNAc-(1-&gt;4)-alpha-D-GlcNAc-diphospho-di-trans,poly-cis-dolichol + 2 GDP + 2 H(+)</text>
        <dbReference type="Rhea" id="RHEA:29523"/>
        <dbReference type="Rhea" id="RHEA-COMP:19515"/>
        <dbReference type="Rhea" id="RHEA-COMP:19516"/>
        <dbReference type="ChEBI" id="CHEBI:15378"/>
        <dbReference type="ChEBI" id="CHEBI:57527"/>
        <dbReference type="ChEBI" id="CHEBI:58189"/>
        <dbReference type="ChEBI" id="CHEBI:132511"/>
        <dbReference type="ChEBI" id="CHEBI:132515"/>
        <dbReference type="EC" id="2.4.1.131"/>
    </reaction>
    <physiologicalReaction direction="left-to-right" evidence="12 14">
        <dbReference type="Rhea" id="RHEA:29524"/>
    </physiologicalReaction>
</comment>
<protein>
    <recommendedName>
        <fullName evidence="5 14">GDP-Man:Man(3)GlcNAc(2)-PP-Dol alpha-1,2-mannosyltransferase</fullName>
        <ecNumber evidence="4 14">2.4.1.131</ecNumber>
    </recommendedName>
</protein>
<evidence type="ECO:0000313" key="18">
    <source>
        <dbReference type="Proteomes" id="UP000298663"/>
    </source>
</evidence>
<evidence type="ECO:0000256" key="3">
    <source>
        <dbReference type="ARBA" id="ARBA00009481"/>
    </source>
</evidence>
<evidence type="ECO:0000313" key="17">
    <source>
        <dbReference type="EMBL" id="TKR68209.1"/>
    </source>
</evidence>
<organism evidence="17 18">
    <name type="scientific">Steinernema carpocapsae</name>
    <name type="common">Entomopathogenic nematode</name>
    <dbReference type="NCBI Taxonomy" id="34508"/>
    <lineage>
        <taxon>Eukaryota</taxon>
        <taxon>Metazoa</taxon>
        <taxon>Ecdysozoa</taxon>
        <taxon>Nematoda</taxon>
        <taxon>Chromadorea</taxon>
        <taxon>Rhabditida</taxon>
        <taxon>Tylenchina</taxon>
        <taxon>Panagrolaimomorpha</taxon>
        <taxon>Strongyloidoidea</taxon>
        <taxon>Steinernematidae</taxon>
        <taxon>Steinernema</taxon>
    </lineage>
</organism>
<evidence type="ECO:0000256" key="1">
    <source>
        <dbReference type="ARBA" id="ARBA00004389"/>
    </source>
</evidence>
<name>A0A4U5MG48_STECR</name>
<feature type="domain" description="Glycosyl transferase family 1" evidence="15">
    <location>
        <begin position="266"/>
        <end position="444"/>
    </location>
</feature>
<comment type="subcellular location">
    <subcellularLocation>
        <location evidence="1">Endoplasmic reticulum membrane</location>
        <topology evidence="1">Single-pass membrane protein</topology>
    </subcellularLocation>
</comment>
<evidence type="ECO:0000256" key="6">
    <source>
        <dbReference type="ARBA" id="ARBA00022676"/>
    </source>
</evidence>
<evidence type="ECO:0000256" key="4">
    <source>
        <dbReference type="ARBA" id="ARBA00012645"/>
    </source>
</evidence>
<evidence type="ECO:0000256" key="14">
    <source>
        <dbReference type="RuleBase" id="RU367051"/>
    </source>
</evidence>
<comment type="pathway">
    <text evidence="2 14">Protein modification; protein glycosylation.</text>
</comment>
<dbReference type="AlphaFoldDB" id="A0A4U5MG48"/>
<evidence type="ECO:0000256" key="9">
    <source>
        <dbReference type="ARBA" id="ARBA00022824"/>
    </source>
</evidence>
<evidence type="ECO:0000256" key="5">
    <source>
        <dbReference type="ARBA" id="ARBA00022018"/>
    </source>
</evidence>
<feature type="domain" description="ALG11 mannosyltransferase N-terminal" evidence="16">
    <location>
        <begin position="30"/>
        <end position="237"/>
    </location>
</feature>
<dbReference type="Gene3D" id="3.40.50.2000">
    <property type="entry name" value="Glycogen Phosphorylase B"/>
    <property type="match status" value="1"/>
</dbReference>
<evidence type="ECO:0000256" key="12">
    <source>
        <dbReference type="ARBA" id="ARBA00045065"/>
    </source>
</evidence>
<evidence type="ECO:0000256" key="7">
    <source>
        <dbReference type="ARBA" id="ARBA00022679"/>
    </source>
</evidence>
<comment type="similarity">
    <text evidence="3 14">Belongs to the glycosyltransferase group 1 family. Glycosyltransferase 4 subfamily.</text>
</comment>
<accession>A0A4U5MG48</accession>
<dbReference type="SUPFAM" id="SSF53756">
    <property type="entry name" value="UDP-Glycosyltransferase/glycogen phosphorylase"/>
    <property type="match status" value="1"/>
</dbReference>
<dbReference type="PANTHER" id="PTHR45919:SF1">
    <property type="entry name" value="GDP-MAN:MAN(3)GLCNAC(2)-PP-DOL ALPHA-1,2-MANNOSYLTRANSFERASE"/>
    <property type="match status" value="1"/>
</dbReference>
<dbReference type="Proteomes" id="UP000298663">
    <property type="component" value="Unassembled WGS sequence"/>
</dbReference>
<keyword evidence="11 14" id="KW-0472">Membrane</keyword>
<dbReference type="EC" id="2.4.1.131" evidence="4 14"/>
<dbReference type="InterPro" id="IPR038013">
    <property type="entry name" value="ALG11"/>
</dbReference>
<keyword evidence="7 14" id="KW-0808">Transferase</keyword>
<keyword evidence="9 14" id="KW-0256">Endoplasmic reticulum</keyword>
<keyword evidence="6 14" id="KW-0328">Glycosyltransferase</keyword>
<reference evidence="17 18" key="2">
    <citation type="journal article" date="2019" name="G3 (Bethesda)">
        <title>Hybrid Assembly of the Genome of the Entomopathogenic Nematode Steinernema carpocapsae Identifies the X-Chromosome.</title>
        <authorList>
            <person name="Serra L."/>
            <person name="Macchietto M."/>
            <person name="Macias-Munoz A."/>
            <person name="McGill C.J."/>
            <person name="Rodriguez I.M."/>
            <person name="Rodriguez B."/>
            <person name="Murad R."/>
            <person name="Mortazavi A."/>
        </authorList>
    </citation>
    <scope>NUCLEOTIDE SEQUENCE [LARGE SCALE GENOMIC DNA]</scope>
    <source>
        <strain evidence="17 18">ALL</strain>
    </source>
</reference>
<feature type="transmembrane region" description="Helical" evidence="14">
    <location>
        <begin position="112"/>
        <end position="130"/>
    </location>
</feature>
<feature type="transmembrane region" description="Helical" evidence="14">
    <location>
        <begin position="6"/>
        <end position="25"/>
    </location>
</feature>
<evidence type="ECO:0000256" key="2">
    <source>
        <dbReference type="ARBA" id="ARBA00004922"/>
    </source>
</evidence>
<evidence type="ECO:0000256" key="8">
    <source>
        <dbReference type="ARBA" id="ARBA00022692"/>
    </source>
</evidence>
<dbReference type="STRING" id="34508.A0A4U5MG48"/>
<dbReference type="Pfam" id="PF00534">
    <property type="entry name" value="Glycos_transf_1"/>
    <property type="match status" value="1"/>
</dbReference>
<evidence type="ECO:0000256" key="10">
    <source>
        <dbReference type="ARBA" id="ARBA00022989"/>
    </source>
</evidence>
<dbReference type="GO" id="GO:0006487">
    <property type="term" value="P:protein N-linked glycosylation"/>
    <property type="evidence" value="ECO:0007669"/>
    <property type="project" value="TreeGrafter"/>
</dbReference>
<evidence type="ECO:0000259" key="16">
    <source>
        <dbReference type="Pfam" id="PF15924"/>
    </source>
</evidence>
<comment type="function">
    <text evidence="13">GDP-Man:Man(3)GlcNAc(2)-PP-Dol alpha-1,2-mannosyltransferase that operates in the biosynthetic pathway of dolichol-linked oligosaccharides, the glycan precursors employed in protein asparagine (N)-glycosylation. The assembly of dolichol-linked oligosaccharides begins on the cytosolic side of the endoplasmic reticulum membrane and finishes in its lumen. The sequential addition of sugars to dolichol pyrophosphate produces dolichol-linked oligosaccharides containing fourteen sugars, including two GlcNAcs, nine mannoses and three glucoses. Once assembled, the oligosaccharide is transferred from the lipid to nascent proteins by oligosaccharyltransferases. Catalyzes, on the cytoplasmic face of the endoplasmic reticulum, the addition of the fourth and fifth mannose residues to the dolichol-linked oligosaccharide chain, to produce Man(5)GlcNAc(2)-PP-dolichol core oligosaccharide. Man(5)GlcNAc(2)-PP-dolichol is a substrate for ALG3, the following enzyme in the biosynthetic pathway.</text>
</comment>